<name>A0A059CMC5_EUCGR</name>
<evidence type="ECO:0000256" key="3">
    <source>
        <dbReference type="SAM" id="Phobius"/>
    </source>
</evidence>
<gene>
    <name evidence="4" type="ORF">EUGRSUZ_C00894</name>
</gene>
<dbReference type="Gramene" id="KCW79517">
    <property type="protein sequence ID" value="KCW79517"/>
    <property type="gene ID" value="EUGRSUZ_C00894"/>
</dbReference>
<accession>A0A059CMC5</accession>
<proteinExistence type="predicted"/>
<dbReference type="AlphaFoldDB" id="A0A059CMC5"/>
<dbReference type="PANTHER" id="PTHR31234">
    <property type="entry name" value="LATE EMBRYOGENESIS ABUNDANT (LEA) HYDROXYPROLINE-RICH GLYCOPROTEIN FAMILY"/>
    <property type="match status" value="1"/>
</dbReference>
<evidence type="ECO:0000256" key="1">
    <source>
        <dbReference type="ARBA" id="ARBA00004370"/>
    </source>
</evidence>
<keyword evidence="3" id="KW-0812">Transmembrane</keyword>
<dbReference type="GO" id="GO:0016020">
    <property type="term" value="C:membrane"/>
    <property type="evidence" value="ECO:0007669"/>
    <property type="project" value="UniProtKB-SubCell"/>
</dbReference>
<organism evidence="4">
    <name type="scientific">Eucalyptus grandis</name>
    <name type="common">Flooded gum</name>
    <dbReference type="NCBI Taxonomy" id="71139"/>
    <lineage>
        <taxon>Eukaryota</taxon>
        <taxon>Viridiplantae</taxon>
        <taxon>Streptophyta</taxon>
        <taxon>Embryophyta</taxon>
        <taxon>Tracheophyta</taxon>
        <taxon>Spermatophyta</taxon>
        <taxon>Magnoliopsida</taxon>
        <taxon>eudicotyledons</taxon>
        <taxon>Gunneridae</taxon>
        <taxon>Pentapetalae</taxon>
        <taxon>rosids</taxon>
        <taxon>malvids</taxon>
        <taxon>Myrtales</taxon>
        <taxon>Myrtaceae</taxon>
        <taxon>Myrtoideae</taxon>
        <taxon>Eucalypteae</taxon>
        <taxon>Eucalyptus</taxon>
    </lineage>
</organism>
<sequence length="214" mass="23229">MQQPASSIPVIEQETHRPRSRWCPKVIQPCLVTAVLSLCFPIVIFLAIPATMSPTFSLDPASSLSSFNVSDSHVTAEWALVFSIENPSKLIPVKYSHMKATIVVDSIPLAHAKISPFTQKAASHTNVRAHFHSDLPRANEFSVKSLVSGLERGEVRVDVVLSSGRRLSLGACWVPVFDVSVTCNDLIFTAESDGGGLTLLVGSNYCILGFFGYI</sequence>
<keyword evidence="3" id="KW-1133">Transmembrane helix</keyword>
<dbReference type="GO" id="GO:0098542">
    <property type="term" value="P:defense response to other organism"/>
    <property type="evidence" value="ECO:0007669"/>
    <property type="project" value="InterPro"/>
</dbReference>
<comment type="subcellular location">
    <subcellularLocation>
        <location evidence="1">Membrane</location>
    </subcellularLocation>
</comment>
<dbReference type="EMBL" id="KK198755">
    <property type="protein sequence ID" value="KCW79517.1"/>
    <property type="molecule type" value="Genomic_DNA"/>
</dbReference>
<dbReference type="InterPro" id="IPR044839">
    <property type="entry name" value="NDR1-like"/>
</dbReference>
<dbReference type="InParanoid" id="A0A059CMC5"/>
<dbReference type="PANTHER" id="PTHR31234:SF2">
    <property type="entry name" value="OS05G0199100 PROTEIN"/>
    <property type="match status" value="1"/>
</dbReference>
<evidence type="ECO:0000313" key="4">
    <source>
        <dbReference type="EMBL" id="KCW79517.1"/>
    </source>
</evidence>
<keyword evidence="2 3" id="KW-0472">Membrane</keyword>
<feature type="transmembrane region" description="Helical" evidence="3">
    <location>
        <begin position="26"/>
        <end position="48"/>
    </location>
</feature>
<protein>
    <submittedName>
        <fullName evidence="4">Uncharacterized protein</fullName>
    </submittedName>
</protein>
<reference evidence="4" key="1">
    <citation type="submission" date="2013-07" db="EMBL/GenBank/DDBJ databases">
        <title>The genome of Eucalyptus grandis.</title>
        <authorList>
            <person name="Schmutz J."/>
            <person name="Hayes R."/>
            <person name="Myburg A."/>
            <person name="Tuskan G."/>
            <person name="Grattapaglia D."/>
            <person name="Rokhsar D.S."/>
        </authorList>
    </citation>
    <scope>NUCLEOTIDE SEQUENCE</scope>
    <source>
        <tissue evidence="4">Leaf extractions</tissue>
    </source>
</reference>
<evidence type="ECO:0000256" key="2">
    <source>
        <dbReference type="ARBA" id="ARBA00023136"/>
    </source>
</evidence>